<accession>A0A139WIK0</accession>
<gene>
    <name evidence="2" type="primary">AUGUSTUS-3.0.2_33091</name>
    <name evidence="2" type="ORF">TcasGA2_TC033091</name>
</gene>
<feature type="transmembrane region" description="Helical" evidence="1">
    <location>
        <begin position="20"/>
        <end position="41"/>
    </location>
</feature>
<dbReference type="AlphaFoldDB" id="A0A139WIK0"/>
<keyword evidence="1" id="KW-0472">Membrane</keyword>
<proteinExistence type="predicted"/>
<dbReference type="Proteomes" id="UP000007266">
    <property type="component" value="Linkage group 5"/>
</dbReference>
<keyword evidence="1" id="KW-0812">Transmembrane</keyword>
<dbReference type="EMBL" id="KQ971342">
    <property type="protein sequence ID" value="KYB27675.1"/>
    <property type="molecule type" value="Genomic_DNA"/>
</dbReference>
<reference evidence="2 3" key="2">
    <citation type="journal article" date="2010" name="Nucleic Acids Res.">
        <title>BeetleBase in 2010: revisions to provide comprehensive genomic information for Tribolium castaneum.</title>
        <authorList>
            <person name="Kim H.S."/>
            <person name="Murphy T."/>
            <person name="Xia J."/>
            <person name="Caragea D."/>
            <person name="Park Y."/>
            <person name="Beeman R.W."/>
            <person name="Lorenzen M.D."/>
            <person name="Butcher S."/>
            <person name="Manak J.R."/>
            <person name="Brown S.J."/>
        </authorList>
    </citation>
    <scope>GENOME REANNOTATION</scope>
    <source>
        <strain evidence="2 3">Georgia GA2</strain>
    </source>
</reference>
<evidence type="ECO:0000313" key="3">
    <source>
        <dbReference type="Proteomes" id="UP000007266"/>
    </source>
</evidence>
<keyword evidence="3" id="KW-1185">Reference proteome</keyword>
<name>A0A139WIK0_TRICA</name>
<evidence type="ECO:0000256" key="1">
    <source>
        <dbReference type="SAM" id="Phobius"/>
    </source>
</evidence>
<organism evidence="2 3">
    <name type="scientific">Tribolium castaneum</name>
    <name type="common">Red flour beetle</name>
    <dbReference type="NCBI Taxonomy" id="7070"/>
    <lineage>
        <taxon>Eukaryota</taxon>
        <taxon>Metazoa</taxon>
        <taxon>Ecdysozoa</taxon>
        <taxon>Arthropoda</taxon>
        <taxon>Hexapoda</taxon>
        <taxon>Insecta</taxon>
        <taxon>Pterygota</taxon>
        <taxon>Neoptera</taxon>
        <taxon>Endopterygota</taxon>
        <taxon>Coleoptera</taxon>
        <taxon>Polyphaga</taxon>
        <taxon>Cucujiformia</taxon>
        <taxon>Tenebrionidae</taxon>
        <taxon>Tenebrionidae incertae sedis</taxon>
        <taxon>Tribolium</taxon>
    </lineage>
</organism>
<evidence type="ECO:0000313" key="2">
    <source>
        <dbReference type="EMBL" id="KYB27675.1"/>
    </source>
</evidence>
<keyword evidence="1" id="KW-1133">Transmembrane helix</keyword>
<reference evidence="2 3" key="1">
    <citation type="journal article" date="2008" name="Nature">
        <title>The genome of the model beetle and pest Tribolium castaneum.</title>
        <authorList>
            <consortium name="Tribolium Genome Sequencing Consortium"/>
            <person name="Richards S."/>
            <person name="Gibbs R.A."/>
            <person name="Weinstock G.M."/>
            <person name="Brown S.J."/>
            <person name="Denell R."/>
            <person name="Beeman R.W."/>
            <person name="Gibbs R."/>
            <person name="Beeman R.W."/>
            <person name="Brown S.J."/>
            <person name="Bucher G."/>
            <person name="Friedrich M."/>
            <person name="Grimmelikhuijzen C.J."/>
            <person name="Klingler M."/>
            <person name="Lorenzen M."/>
            <person name="Richards S."/>
            <person name="Roth S."/>
            <person name="Schroder R."/>
            <person name="Tautz D."/>
            <person name="Zdobnov E.M."/>
            <person name="Muzny D."/>
            <person name="Gibbs R.A."/>
            <person name="Weinstock G.M."/>
            <person name="Attaway T."/>
            <person name="Bell S."/>
            <person name="Buhay C.J."/>
            <person name="Chandrabose M.N."/>
            <person name="Chavez D."/>
            <person name="Clerk-Blankenburg K.P."/>
            <person name="Cree A."/>
            <person name="Dao M."/>
            <person name="Davis C."/>
            <person name="Chacko J."/>
            <person name="Dinh H."/>
            <person name="Dugan-Rocha S."/>
            <person name="Fowler G."/>
            <person name="Garner T.T."/>
            <person name="Garnes J."/>
            <person name="Gnirke A."/>
            <person name="Hawes A."/>
            <person name="Hernandez J."/>
            <person name="Hines S."/>
            <person name="Holder M."/>
            <person name="Hume J."/>
            <person name="Jhangiani S.N."/>
            <person name="Joshi V."/>
            <person name="Khan Z.M."/>
            <person name="Jackson L."/>
            <person name="Kovar C."/>
            <person name="Kowis A."/>
            <person name="Lee S."/>
            <person name="Lewis L.R."/>
            <person name="Margolis J."/>
            <person name="Morgan M."/>
            <person name="Nazareth L.V."/>
            <person name="Nguyen N."/>
            <person name="Okwuonu G."/>
            <person name="Parker D."/>
            <person name="Richards S."/>
            <person name="Ruiz S.J."/>
            <person name="Santibanez J."/>
            <person name="Savard J."/>
            <person name="Scherer S.E."/>
            <person name="Schneider B."/>
            <person name="Sodergren E."/>
            <person name="Tautz D."/>
            <person name="Vattahil S."/>
            <person name="Villasana D."/>
            <person name="White C.S."/>
            <person name="Wright R."/>
            <person name="Park Y."/>
            <person name="Beeman R.W."/>
            <person name="Lord J."/>
            <person name="Oppert B."/>
            <person name="Lorenzen M."/>
            <person name="Brown S."/>
            <person name="Wang L."/>
            <person name="Savard J."/>
            <person name="Tautz D."/>
            <person name="Richards S."/>
            <person name="Weinstock G."/>
            <person name="Gibbs R.A."/>
            <person name="Liu Y."/>
            <person name="Worley K."/>
            <person name="Weinstock G."/>
            <person name="Elsik C.G."/>
            <person name="Reese J.T."/>
            <person name="Elhaik E."/>
            <person name="Landan G."/>
            <person name="Graur D."/>
            <person name="Arensburger P."/>
            <person name="Atkinson P."/>
            <person name="Beeman R.W."/>
            <person name="Beidler J."/>
            <person name="Brown S.J."/>
            <person name="Demuth J.P."/>
            <person name="Drury D.W."/>
            <person name="Du Y.Z."/>
            <person name="Fujiwara H."/>
            <person name="Lorenzen M."/>
            <person name="Maselli V."/>
            <person name="Osanai M."/>
            <person name="Park Y."/>
            <person name="Robertson H.M."/>
            <person name="Tu Z."/>
            <person name="Wang J.J."/>
            <person name="Wang S."/>
            <person name="Richards S."/>
            <person name="Song H."/>
            <person name="Zhang L."/>
            <person name="Sodergren E."/>
            <person name="Werner D."/>
            <person name="Stanke M."/>
            <person name="Morgenstern B."/>
            <person name="Solovyev V."/>
            <person name="Kosarev P."/>
            <person name="Brown G."/>
            <person name="Chen H.C."/>
            <person name="Ermolaeva O."/>
            <person name="Hlavina W."/>
            <person name="Kapustin Y."/>
            <person name="Kiryutin B."/>
            <person name="Kitts P."/>
            <person name="Maglott D."/>
            <person name="Pruitt K."/>
            <person name="Sapojnikov V."/>
            <person name="Souvorov A."/>
            <person name="Mackey A.J."/>
            <person name="Waterhouse R.M."/>
            <person name="Wyder S."/>
            <person name="Zdobnov E.M."/>
            <person name="Zdobnov E.M."/>
            <person name="Wyder S."/>
            <person name="Kriventseva E.V."/>
            <person name="Kadowaki T."/>
            <person name="Bork P."/>
            <person name="Aranda M."/>
            <person name="Bao R."/>
            <person name="Beermann A."/>
            <person name="Berns N."/>
            <person name="Bolognesi R."/>
            <person name="Bonneton F."/>
            <person name="Bopp D."/>
            <person name="Brown S.J."/>
            <person name="Bucher G."/>
            <person name="Butts T."/>
            <person name="Chaumot A."/>
            <person name="Denell R.E."/>
            <person name="Ferrier D.E."/>
            <person name="Friedrich M."/>
            <person name="Gordon C.M."/>
            <person name="Jindra M."/>
            <person name="Klingler M."/>
            <person name="Lan Q."/>
            <person name="Lattorff H.M."/>
            <person name="Laudet V."/>
            <person name="von Levetsow C."/>
            <person name="Liu Z."/>
            <person name="Lutz R."/>
            <person name="Lynch J.A."/>
            <person name="da Fonseca R.N."/>
            <person name="Posnien N."/>
            <person name="Reuter R."/>
            <person name="Roth S."/>
            <person name="Savard J."/>
            <person name="Schinko J.B."/>
            <person name="Schmitt C."/>
            <person name="Schoppmeier M."/>
            <person name="Schroder R."/>
            <person name="Shippy T.D."/>
            <person name="Simonnet F."/>
            <person name="Marques-Souza H."/>
            <person name="Tautz D."/>
            <person name="Tomoyasu Y."/>
            <person name="Trauner J."/>
            <person name="Van der Zee M."/>
            <person name="Vervoort M."/>
            <person name="Wittkopp N."/>
            <person name="Wimmer E.A."/>
            <person name="Yang X."/>
            <person name="Jones A.K."/>
            <person name="Sattelle D.B."/>
            <person name="Ebert P.R."/>
            <person name="Nelson D."/>
            <person name="Scott J.G."/>
            <person name="Beeman R.W."/>
            <person name="Muthukrishnan S."/>
            <person name="Kramer K.J."/>
            <person name="Arakane Y."/>
            <person name="Beeman R.W."/>
            <person name="Zhu Q."/>
            <person name="Hogenkamp D."/>
            <person name="Dixit R."/>
            <person name="Oppert B."/>
            <person name="Jiang H."/>
            <person name="Zou Z."/>
            <person name="Marshall J."/>
            <person name="Elpidina E."/>
            <person name="Vinokurov K."/>
            <person name="Oppert C."/>
            <person name="Zou Z."/>
            <person name="Evans J."/>
            <person name="Lu Z."/>
            <person name="Zhao P."/>
            <person name="Sumathipala N."/>
            <person name="Altincicek B."/>
            <person name="Vilcinskas A."/>
            <person name="Williams M."/>
            <person name="Hultmark D."/>
            <person name="Hetru C."/>
            <person name="Jiang H."/>
            <person name="Grimmelikhuijzen C.J."/>
            <person name="Hauser F."/>
            <person name="Cazzamali G."/>
            <person name="Williamson M."/>
            <person name="Park Y."/>
            <person name="Li B."/>
            <person name="Tanaka Y."/>
            <person name="Predel R."/>
            <person name="Neupert S."/>
            <person name="Schachtner J."/>
            <person name="Verleyen P."/>
            <person name="Raible F."/>
            <person name="Bork P."/>
            <person name="Friedrich M."/>
            <person name="Walden K.K."/>
            <person name="Robertson H.M."/>
            <person name="Angeli S."/>
            <person name="Foret S."/>
            <person name="Bucher G."/>
            <person name="Schuetz S."/>
            <person name="Maleszka R."/>
            <person name="Wimmer E.A."/>
            <person name="Beeman R.W."/>
            <person name="Lorenzen M."/>
            <person name="Tomoyasu Y."/>
            <person name="Miller S.C."/>
            <person name="Grossmann D."/>
            <person name="Bucher G."/>
        </authorList>
    </citation>
    <scope>NUCLEOTIDE SEQUENCE [LARGE SCALE GENOMIC DNA]</scope>
    <source>
        <strain evidence="2 3">Georgia GA2</strain>
    </source>
</reference>
<sequence length="42" mass="5016">MLILLKIYQKCLEFASCETFIFRSSLVCLYIPIVFFLSLVYF</sequence>
<protein>
    <submittedName>
        <fullName evidence="2">Uncharacterized protein</fullName>
    </submittedName>
</protein>
<dbReference type="InParanoid" id="A0A139WIK0"/>